<keyword evidence="3" id="KW-0732">Signal</keyword>
<organism evidence="5 6">
    <name type="scientific">Marchantia polymorpha subsp. ruderalis</name>
    <dbReference type="NCBI Taxonomy" id="1480154"/>
    <lineage>
        <taxon>Eukaryota</taxon>
        <taxon>Viridiplantae</taxon>
        <taxon>Streptophyta</taxon>
        <taxon>Embryophyta</taxon>
        <taxon>Marchantiophyta</taxon>
        <taxon>Marchantiopsida</taxon>
        <taxon>Marchantiidae</taxon>
        <taxon>Marchantiales</taxon>
        <taxon>Marchantiaceae</taxon>
        <taxon>Marchantia</taxon>
    </lineage>
</organism>
<evidence type="ECO:0000313" key="6">
    <source>
        <dbReference type="Proteomes" id="UP000077202"/>
    </source>
</evidence>
<feature type="compositionally biased region" description="Low complexity" evidence="2">
    <location>
        <begin position="459"/>
        <end position="472"/>
    </location>
</feature>
<dbReference type="InterPro" id="IPR006569">
    <property type="entry name" value="CID_dom"/>
</dbReference>
<feature type="region of interest" description="Disordered" evidence="2">
    <location>
        <begin position="428"/>
        <end position="482"/>
    </location>
</feature>
<dbReference type="EMBL" id="LVLJ01002446">
    <property type="protein sequence ID" value="OAE24940.1"/>
    <property type="molecule type" value="Genomic_DNA"/>
</dbReference>
<dbReference type="GO" id="GO:0031124">
    <property type="term" value="P:mRNA 3'-end processing"/>
    <property type="evidence" value="ECO:0007669"/>
    <property type="project" value="TreeGrafter"/>
</dbReference>
<dbReference type="GO" id="GO:0000993">
    <property type="term" value="F:RNA polymerase II complex binding"/>
    <property type="evidence" value="ECO:0007669"/>
    <property type="project" value="TreeGrafter"/>
</dbReference>
<dbReference type="Proteomes" id="UP000077202">
    <property type="component" value="Unassembled WGS sequence"/>
</dbReference>
<feature type="compositionally biased region" description="Pro residues" evidence="2">
    <location>
        <begin position="546"/>
        <end position="558"/>
    </location>
</feature>
<accession>A0A176VVV9</accession>
<feature type="signal peptide" evidence="3">
    <location>
        <begin position="1"/>
        <end position="21"/>
    </location>
</feature>
<proteinExistence type="predicted"/>
<feature type="domain" description="CID" evidence="4">
    <location>
        <begin position="102"/>
        <end position="147"/>
    </location>
</feature>
<evidence type="ECO:0000259" key="4">
    <source>
        <dbReference type="Pfam" id="PF04818"/>
    </source>
</evidence>
<evidence type="ECO:0000256" key="1">
    <source>
        <dbReference type="SAM" id="Coils"/>
    </source>
</evidence>
<protein>
    <recommendedName>
        <fullName evidence="4">CID domain-containing protein</fullName>
    </recommendedName>
</protein>
<dbReference type="PANTHER" id="PTHR12460:SF0">
    <property type="entry name" value="CID DOMAIN-CONTAINING PROTEIN-RELATED"/>
    <property type="match status" value="1"/>
</dbReference>
<evidence type="ECO:0000256" key="2">
    <source>
        <dbReference type="SAM" id="MobiDB-lite"/>
    </source>
</evidence>
<keyword evidence="6" id="KW-1185">Reference proteome</keyword>
<sequence>MLLLWILYVLNPSMYSARCYALFGILSLLLDRSNSRAYALGVGPLPLYPGSSCIRPIAVGHMVTIKRKQRLLNVDLWLADQEMNGAFTGQILAEKLNKLNSSRQSIEKFWKVLSGALRDVMEHGDDSGRAAVYRLVDIWEERRVFGSRGSSLREELLFKAPLSPVHDNVTVEREKPPASPPKVGPVGFLEKFAAAYQAVQDGQTEEDEALQNCNYAISHVESLEKEAESRNSAGGVQDSIADELQEQQAVLGHCIEQLESSEMTRATLVSQLKEVLHEQESKLEHLRTQLQIAQAQAEQAGSVRQRLLTGSPSLSDLSPVGRENGGSTRDASLNHHPDGSSVLSDKDNNNSRMNVTGSQQPSSGSMGMERTAPLDDDSKKQNNGNAAAAAAEVAAKLAANTSSAAMLTSVLSSLAAEEARTPASMALDVPNLGRPLDKRQRIDVRPDGSDQVQSYAMAPQPSHQQQTHQHQLPQPPPMGQYMQQPMMSMQYAYGGPLPPPPPMQGHPMMQLARMGGPPQPLPPGCGTQQPPYQPLQPPNMGYYSSPPLPAPPAPIRPQ</sequence>
<dbReference type="PANTHER" id="PTHR12460">
    <property type="entry name" value="CYCLIN-DEPENDENT KINASE INHIBITOR-RELATED PROTEIN"/>
    <property type="match status" value="1"/>
</dbReference>
<feature type="coiled-coil region" evidence="1">
    <location>
        <begin position="269"/>
        <end position="296"/>
    </location>
</feature>
<reference evidence="5" key="1">
    <citation type="submission" date="2016-03" db="EMBL/GenBank/DDBJ databases">
        <title>Mechanisms controlling the formation of the plant cell surface in tip-growing cells are functionally conserved among land plants.</title>
        <authorList>
            <person name="Honkanen S."/>
            <person name="Jones V.A."/>
            <person name="Morieri G."/>
            <person name="Champion C."/>
            <person name="Hetherington A.J."/>
            <person name="Kelly S."/>
            <person name="Saint-Marcoux D."/>
            <person name="Proust H."/>
            <person name="Prescott H."/>
            <person name="Dolan L."/>
        </authorList>
    </citation>
    <scope>NUCLEOTIDE SEQUENCE [LARGE SCALE GENOMIC DNA]</scope>
    <source>
        <tissue evidence="5">Whole gametophyte</tissue>
    </source>
</reference>
<dbReference type="GO" id="GO:0005634">
    <property type="term" value="C:nucleus"/>
    <property type="evidence" value="ECO:0007669"/>
    <property type="project" value="UniProtKB-ARBA"/>
</dbReference>
<evidence type="ECO:0000313" key="5">
    <source>
        <dbReference type="EMBL" id="OAE24940.1"/>
    </source>
</evidence>
<feature type="compositionally biased region" description="Basic and acidic residues" evidence="2">
    <location>
        <begin position="435"/>
        <end position="448"/>
    </location>
</feature>
<dbReference type="InterPro" id="IPR008942">
    <property type="entry name" value="ENTH_VHS"/>
</dbReference>
<name>A0A176VVV9_MARPO</name>
<comment type="caution">
    <text evidence="5">The sequence shown here is derived from an EMBL/GenBank/DDBJ whole genome shotgun (WGS) entry which is preliminary data.</text>
</comment>
<feature type="compositionally biased region" description="Basic and acidic residues" evidence="2">
    <location>
        <begin position="332"/>
        <end position="349"/>
    </location>
</feature>
<feature type="region of interest" description="Disordered" evidence="2">
    <location>
        <begin position="309"/>
        <end position="385"/>
    </location>
</feature>
<dbReference type="Pfam" id="PF04818">
    <property type="entry name" value="CID"/>
    <property type="match status" value="1"/>
</dbReference>
<dbReference type="AlphaFoldDB" id="A0A176VVV9"/>
<evidence type="ECO:0000256" key="3">
    <source>
        <dbReference type="SAM" id="SignalP"/>
    </source>
</evidence>
<gene>
    <name evidence="5" type="ORF">AXG93_3545s1040</name>
</gene>
<feature type="region of interest" description="Disordered" evidence="2">
    <location>
        <begin position="495"/>
        <end position="558"/>
    </location>
</feature>
<feature type="compositionally biased region" description="Low complexity" evidence="2">
    <location>
        <begin position="357"/>
        <end position="368"/>
    </location>
</feature>
<keyword evidence="1" id="KW-0175">Coiled coil</keyword>
<dbReference type="Gene3D" id="1.25.40.90">
    <property type="match status" value="1"/>
</dbReference>
<feature type="chain" id="PRO_5008052084" description="CID domain-containing protein" evidence="3">
    <location>
        <begin position="22"/>
        <end position="558"/>
    </location>
</feature>